<gene>
    <name evidence="1" type="ORF">AVEN_170178_1</name>
</gene>
<evidence type="ECO:0000313" key="2">
    <source>
        <dbReference type="Proteomes" id="UP000499080"/>
    </source>
</evidence>
<dbReference type="PANTHER" id="PTHR35385">
    <property type="entry name" value="PROTEIN B, PUTATIVE-RELATED-RELATED"/>
    <property type="match status" value="1"/>
</dbReference>
<sequence>MEGASATLITDDSEAEVNTLKKTWPKSRNFLYIFFLRKAVWRWLGDSKSGNRNDCRRQLISYFLSILYAESPACGEEAYLNAIGYIGSCIPTYPL</sequence>
<dbReference type="PANTHER" id="PTHR35385:SF2">
    <property type="entry name" value="PROTEIN B, PUTATIVE-RELATED"/>
    <property type="match status" value="1"/>
</dbReference>
<dbReference type="OrthoDB" id="1902038at2759"/>
<protein>
    <submittedName>
        <fullName evidence="1">Uncharacterized protein</fullName>
    </submittedName>
</protein>
<reference evidence="1 2" key="1">
    <citation type="journal article" date="2019" name="Sci. Rep.">
        <title>Orb-weaving spider Araneus ventricosus genome elucidates the spidroin gene catalogue.</title>
        <authorList>
            <person name="Kono N."/>
            <person name="Nakamura H."/>
            <person name="Ohtoshi R."/>
            <person name="Moran D.A.P."/>
            <person name="Shinohara A."/>
            <person name="Yoshida Y."/>
            <person name="Fujiwara M."/>
            <person name="Mori M."/>
            <person name="Tomita M."/>
            <person name="Arakawa K."/>
        </authorList>
    </citation>
    <scope>NUCLEOTIDE SEQUENCE [LARGE SCALE GENOMIC DNA]</scope>
</reference>
<dbReference type="EMBL" id="BGPR01067439">
    <property type="protein sequence ID" value="GBO41666.1"/>
    <property type="molecule type" value="Genomic_DNA"/>
</dbReference>
<dbReference type="Proteomes" id="UP000499080">
    <property type="component" value="Unassembled WGS sequence"/>
</dbReference>
<keyword evidence="2" id="KW-1185">Reference proteome</keyword>
<comment type="caution">
    <text evidence="1">The sequence shown here is derived from an EMBL/GenBank/DDBJ whole genome shotgun (WGS) entry which is preliminary data.</text>
</comment>
<dbReference type="AlphaFoldDB" id="A0A4Y2WXW9"/>
<name>A0A4Y2WXW9_ARAVE</name>
<organism evidence="1 2">
    <name type="scientific">Araneus ventricosus</name>
    <name type="common">Orbweaver spider</name>
    <name type="synonym">Epeira ventricosa</name>
    <dbReference type="NCBI Taxonomy" id="182803"/>
    <lineage>
        <taxon>Eukaryota</taxon>
        <taxon>Metazoa</taxon>
        <taxon>Ecdysozoa</taxon>
        <taxon>Arthropoda</taxon>
        <taxon>Chelicerata</taxon>
        <taxon>Arachnida</taxon>
        <taxon>Araneae</taxon>
        <taxon>Araneomorphae</taxon>
        <taxon>Entelegynae</taxon>
        <taxon>Araneoidea</taxon>
        <taxon>Araneidae</taxon>
        <taxon>Araneus</taxon>
    </lineage>
</organism>
<accession>A0A4Y2WXW9</accession>
<evidence type="ECO:0000313" key="1">
    <source>
        <dbReference type="EMBL" id="GBO41666.1"/>
    </source>
</evidence>
<proteinExistence type="predicted"/>